<evidence type="ECO:0000313" key="3">
    <source>
        <dbReference type="Proteomes" id="UP001237737"/>
    </source>
</evidence>
<keyword evidence="1" id="KW-1133">Transmembrane helix</keyword>
<keyword evidence="1" id="KW-0472">Membrane</keyword>
<protein>
    <submittedName>
        <fullName evidence="2">Uncharacterized protein</fullName>
    </submittedName>
</protein>
<accession>A0ABT9SVH9</accession>
<name>A0ABT9SVH9_9GAMM</name>
<gene>
    <name evidence="2" type="ORF">J2T07_001178</name>
</gene>
<dbReference type="EMBL" id="JAUSSK010000002">
    <property type="protein sequence ID" value="MDQ0009001.1"/>
    <property type="molecule type" value="Genomic_DNA"/>
</dbReference>
<proteinExistence type="predicted"/>
<sequence length="39" mass="4456">MAFDPTPDEENAMKYEMLMLRSLLVTSMLICGLTLAQMF</sequence>
<keyword evidence="1" id="KW-0812">Transmembrane</keyword>
<organism evidence="2 3">
    <name type="scientific">Luteibacter jiangsuensis</name>
    <dbReference type="NCBI Taxonomy" id="637577"/>
    <lineage>
        <taxon>Bacteria</taxon>
        <taxon>Pseudomonadati</taxon>
        <taxon>Pseudomonadota</taxon>
        <taxon>Gammaproteobacteria</taxon>
        <taxon>Lysobacterales</taxon>
        <taxon>Rhodanobacteraceae</taxon>
        <taxon>Luteibacter</taxon>
    </lineage>
</organism>
<evidence type="ECO:0000313" key="2">
    <source>
        <dbReference type="EMBL" id="MDQ0009001.1"/>
    </source>
</evidence>
<keyword evidence="3" id="KW-1185">Reference proteome</keyword>
<evidence type="ECO:0000256" key="1">
    <source>
        <dbReference type="SAM" id="Phobius"/>
    </source>
</evidence>
<reference evidence="2 3" key="1">
    <citation type="submission" date="2023-07" db="EMBL/GenBank/DDBJ databases">
        <title>Sorghum-associated microbial communities from plants grown in Nebraska, USA.</title>
        <authorList>
            <person name="Schachtman D."/>
        </authorList>
    </citation>
    <scope>NUCLEOTIDE SEQUENCE [LARGE SCALE GENOMIC DNA]</scope>
    <source>
        <strain evidence="2 3">CC60</strain>
    </source>
</reference>
<comment type="caution">
    <text evidence="2">The sequence shown here is derived from an EMBL/GenBank/DDBJ whole genome shotgun (WGS) entry which is preliminary data.</text>
</comment>
<dbReference type="Proteomes" id="UP001237737">
    <property type="component" value="Unassembled WGS sequence"/>
</dbReference>
<feature type="transmembrane region" description="Helical" evidence="1">
    <location>
        <begin position="18"/>
        <end position="36"/>
    </location>
</feature>